<protein>
    <submittedName>
        <fullName evidence="1">Uncharacterized protein</fullName>
    </submittedName>
</protein>
<organism evidence="1 2">
    <name type="scientific">Lactuca virosa</name>
    <dbReference type="NCBI Taxonomy" id="75947"/>
    <lineage>
        <taxon>Eukaryota</taxon>
        <taxon>Viridiplantae</taxon>
        <taxon>Streptophyta</taxon>
        <taxon>Embryophyta</taxon>
        <taxon>Tracheophyta</taxon>
        <taxon>Spermatophyta</taxon>
        <taxon>Magnoliopsida</taxon>
        <taxon>eudicotyledons</taxon>
        <taxon>Gunneridae</taxon>
        <taxon>Pentapetalae</taxon>
        <taxon>asterids</taxon>
        <taxon>campanulids</taxon>
        <taxon>Asterales</taxon>
        <taxon>Asteraceae</taxon>
        <taxon>Cichorioideae</taxon>
        <taxon>Cichorieae</taxon>
        <taxon>Lactucinae</taxon>
        <taxon>Lactuca</taxon>
    </lineage>
</organism>
<sequence>MVTHTSHTIFSGYHLRPLHRFSSPHHATPPPSSSSSADSSHLIFKTSASHLILNLVGSSTSHLLLKLLI</sequence>
<accession>A0AAU9MRN1</accession>
<keyword evidence="2" id="KW-1185">Reference proteome</keyword>
<evidence type="ECO:0000313" key="1">
    <source>
        <dbReference type="EMBL" id="CAH1430524.1"/>
    </source>
</evidence>
<dbReference type="Proteomes" id="UP001157418">
    <property type="component" value="Unassembled WGS sequence"/>
</dbReference>
<comment type="caution">
    <text evidence="1">The sequence shown here is derived from an EMBL/GenBank/DDBJ whole genome shotgun (WGS) entry which is preliminary data.</text>
</comment>
<gene>
    <name evidence="1" type="ORF">LVIROSA_LOCUS17294</name>
</gene>
<dbReference type="AlphaFoldDB" id="A0AAU9MRN1"/>
<name>A0AAU9MRN1_9ASTR</name>
<proteinExistence type="predicted"/>
<dbReference type="EMBL" id="CAKMRJ010003334">
    <property type="protein sequence ID" value="CAH1430524.1"/>
    <property type="molecule type" value="Genomic_DNA"/>
</dbReference>
<evidence type="ECO:0000313" key="2">
    <source>
        <dbReference type="Proteomes" id="UP001157418"/>
    </source>
</evidence>
<reference evidence="1 2" key="1">
    <citation type="submission" date="2022-01" db="EMBL/GenBank/DDBJ databases">
        <authorList>
            <person name="Xiong W."/>
            <person name="Schranz E."/>
        </authorList>
    </citation>
    <scope>NUCLEOTIDE SEQUENCE [LARGE SCALE GENOMIC DNA]</scope>
</reference>